<accession>A0A2H1VXG4</accession>
<feature type="compositionally biased region" description="Basic and acidic residues" evidence="1">
    <location>
        <begin position="196"/>
        <end position="220"/>
    </location>
</feature>
<dbReference type="AlphaFoldDB" id="A0A2H1VXG4"/>
<proteinExistence type="predicted"/>
<feature type="compositionally biased region" description="Basic and acidic residues" evidence="1">
    <location>
        <begin position="992"/>
        <end position="1005"/>
    </location>
</feature>
<reference evidence="2" key="1">
    <citation type="submission" date="2016-07" db="EMBL/GenBank/DDBJ databases">
        <authorList>
            <person name="Bretaudeau A."/>
        </authorList>
    </citation>
    <scope>NUCLEOTIDE SEQUENCE</scope>
    <source>
        <strain evidence="2">Rice</strain>
        <tissue evidence="2">Whole body</tissue>
    </source>
</reference>
<feature type="region of interest" description="Disordered" evidence="1">
    <location>
        <begin position="864"/>
        <end position="883"/>
    </location>
</feature>
<evidence type="ECO:0000256" key="1">
    <source>
        <dbReference type="SAM" id="MobiDB-lite"/>
    </source>
</evidence>
<name>A0A2H1VXG4_SPOFR</name>
<gene>
    <name evidence="2" type="ORF">SFRICE_034020</name>
</gene>
<organism evidence="2">
    <name type="scientific">Spodoptera frugiperda</name>
    <name type="common">Fall armyworm</name>
    <dbReference type="NCBI Taxonomy" id="7108"/>
    <lineage>
        <taxon>Eukaryota</taxon>
        <taxon>Metazoa</taxon>
        <taxon>Ecdysozoa</taxon>
        <taxon>Arthropoda</taxon>
        <taxon>Hexapoda</taxon>
        <taxon>Insecta</taxon>
        <taxon>Pterygota</taxon>
        <taxon>Neoptera</taxon>
        <taxon>Endopterygota</taxon>
        <taxon>Lepidoptera</taxon>
        <taxon>Glossata</taxon>
        <taxon>Ditrysia</taxon>
        <taxon>Noctuoidea</taxon>
        <taxon>Noctuidae</taxon>
        <taxon>Amphipyrinae</taxon>
        <taxon>Spodoptera</taxon>
    </lineage>
</organism>
<feature type="compositionally biased region" description="Polar residues" evidence="1">
    <location>
        <begin position="1009"/>
        <end position="1018"/>
    </location>
</feature>
<evidence type="ECO:0000313" key="2">
    <source>
        <dbReference type="EMBL" id="SOQ45529.1"/>
    </source>
</evidence>
<dbReference type="EMBL" id="ODYU01005036">
    <property type="protein sequence ID" value="SOQ45529.1"/>
    <property type="molecule type" value="Genomic_DNA"/>
</dbReference>
<feature type="region of interest" description="Disordered" evidence="1">
    <location>
        <begin position="72"/>
        <end position="91"/>
    </location>
</feature>
<feature type="compositionally biased region" description="Basic residues" evidence="1">
    <location>
        <begin position="258"/>
        <end position="268"/>
    </location>
</feature>
<feature type="region of interest" description="Disordered" evidence="1">
    <location>
        <begin position="975"/>
        <end position="1018"/>
    </location>
</feature>
<sequence>MKNPDKKNYEYIQKNNLKSIKETRRSQMKNLTNGVNESKSKKLKYGNIENEYQQPTFEFPLSRYSDTNKQVPVTRHSSMPEIKTHKPRKRAQTKRLRIIQHNPLASKFIINKVSEHRYNKYLKVTNYPSQTKWKVYRCELSATEDNRSCSCNSDAMLEVMQDMYTRFKNKSYAHTVPTNVSNDNKEFDLDIPSIKEQTEKNKKAEKSSHDKMLTEKENILSEKATLKNSLPKRKSPPLKNIVNKIRKDLKLSTDSKSGSKRNKIHKSKPFGIDETQIALATPEEIISSEEALINSFLHETQTPLKIASKILRKVRVVGLTDPLEGKTPEQQEKILRCLIDNSIPLPDGKTSSEIKVIDKIRKAVGLPLQPKTQLMKNKYILATNTGFMQPLEGKSEEDKVKILQGLGNLGIPLPEGRTPSEKALVTKIRLRTKVLNMSDKLSEKLRKAEASGLLTPLKGKTTDQKCKILSGLAMEGIPLPEGQTPSERKIIEKVRDDLGLPIEPITKAIRDKHEQAARTGLLLPLEGKSTEDKEKILLGLYTMGIPLPRGRTPSEKNYISTILSAPIQAGIVKNSKKKCNPKSTELFTLLEGKTSAQKVILLKGLAMHSIPLPEARTPSQIRLINMVRAQLPPLPKEVTMKERFIKAAKTDLLDTLTGKAQTEKENVLSLLTELGIRLPEDRTSSESILIQKTIKELTKGSLENSIFLSIEREKTANAKCVCNAEDPKKLVEIIPANKFTSKFHRKKDSKGFLTKRDTTLDEKIKISTQDFDNKLLHALEEKSKTDYLILSKLKKLKKAKAASLFANRAGKSIYEKVAILRSIVESGLPLPEGKTVSEKVLIRKFKGGVDLLPPPKPIKEIEKKKENKHSELTSNKVAQEDSPQRLTNNIGSVHEKDKIDDSDKIPIKISSSEYQAPCEVPGEHTPSVRSEICSVSKSLSERKRDTCITAIDSPTHSKVCSNRMMLDKIMTKTHNSDPVSVDFGNLSHSQKSRYDVETSPRHSDINLRSAENGNHQQNSSIAFEGHSNISEKKEPSSGDFGSTDVVYKDPSTQSVADTLDSIVVIKSETSLSLNTSPSNSMETGCKMSDMGSSITSNSLNYSSIPSTVDLMSVTSLEEFTAR</sequence>
<feature type="region of interest" description="Disordered" evidence="1">
    <location>
        <begin position="192"/>
        <end position="268"/>
    </location>
</feature>
<protein>
    <submittedName>
        <fullName evidence="2">SFRICE_034020</fullName>
    </submittedName>
</protein>